<proteinExistence type="predicted"/>
<sequence>MTRNIPDVSTWTETFDIGQTKCSRGSKAQESFRYLLFHNPITEMVPSQSNMFASGLSSSLYVHRYIDSWISELTSRISKKNMFSVSEEILAVLFIHVCPPQHPPGPRQTHDQSSSFLLSSLFARPWLPYHQQP</sequence>
<name>A0A7C9A5Z0_OPUST</name>
<protein>
    <submittedName>
        <fullName evidence="1">Uncharacterized protein</fullName>
    </submittedName>
</protein>
<dbReference type="AlphaFoldDB" id="A0A7C9A5Z0"/>
<organism evidence="1">
    <name type="scientific">Opuntia streptacantha</name>
    <name type="common">Prickly pear cactus</name>
    <name type="synonym">Opuntia cardona</name>
    <dbReference type="NCBI Taxonomy" id="393608"/>
    <lineage>
        <taxon>Eukaryota</taxon>
        <taxon>Viridiplantae</taxon>
        <taxon>Streptophyta</taxon>
        <taxon>Embryophyta</taxon>
        <taxon>Tracheophyta</taxon>
        <taxon>Spermatophyta</taxon>
        <taxon>Magnoliopsida</taxon>
        <taxon>eudicotyledons</taxon>
        <taxon>Gunneridae</taxon>
        <taxon>Pentapetalae</taxon>
        <taxon>Caryophyllales</taxon>
        <taxon>Cactineae</taxon>
        <taxon>Cactaceae</taxon>
        <taxon>Opuntioideae</taxon>
        <taxon>Opuntia</taxon>
    </lineage>
</organism>
<reference evidence="1" key="1">
    <citation type="journal article" date="2013" name="J. Plant Res.">
        <title>Effect of fungi and light on seed germination of three Opuntia species from semiarid lands of central Mexico.</title>
        <authorList>
            <person name="Delgado-Sanchez P."/>
            <person name="Jimenez-Bremont J.F."/>
            <person name="Guerrero-Gonzalez Mde L."/>
            <person name="Flores J."/>
        </authorList>
    </citation>
    <scope>NUCLEOTIDE SEQUENCE</scope>
    <source>
        <tissue evidence="1">Cladode</tissue>
    </source>
</reference>
<evidence type="ECO:0000313" key="1">
    <source>
        <dbReference type="EMBL" id="MBA4659436.1"/>
    </source>
</evidence>
<accession>A0A7C9A5Z0</accession>
<reference evidence="1" key="2">
    <citation type="submission" date="2020-07" db="EMBL/GenBank/DDBJ databases">
        <authorList>
            <person name="Vera ALvarez R."/>
            <person name="Arias-Moreno D.M."/>
            <person name="Jimenez-Jacinto V."/>
            <person name="Jimenez-Bremont J.F."/>
            <person name="Swaminathan K."/>
            <person name="Moose S.P."/>
            <person name="Guerrero-Gonzalez M.L."/>
            <person name="Marino-Ramirez L."/>
            <person name="Landsman D."/>
            <person name="Rodriguez-Kessler M."/>
            <person name="Delgado-Sanchez P."/>
        </authorList>
    </citation>
    <scope>NUCLEOTIDE SEQUENCE</scope>
    <source>
        <tissue evidence="1">Cladode</tissue>
    </source>
</reference>
<dbReference type="EMBL" id="GISG01203965">
    <property type="protein sequence ID" value="MBA4659436.1"/>
    <property type="molecule type" value="Transcribed_RNA"/>
</dbReference>